<reference evidence="2" key="1">
    <citation type="journal article" date="2020" name="Fungal Divers.">
        <title>Resolving the Mortierellaceae phylogeny through synthesis of multi-gene phylogenetics and phylogenomics.</title>
        <authorList>
            <person name="Vandepol N."/>
            <person name="Liber J."/>
            <person name="Desiro A."/>
            <person name="Na H."/>
            <person name="Kennedy M."/>
            <person name="Barry K."/>
            <person name="Grigoriev I.V."/>
            <person name="Miller A.N."/>
            <person name="O'Donnell K."/>
            <person name="Stajich J.E."/>
            <person name="Bonito G."/>
        </authorList>
    </citation>
    <scope>NUCLEOTIDE SEQUENCE</scope>
    <source>
        <strain evidence="2">REB-010B</strain>
    </source>
</reference>
<gene>
    <name evidence="2" type="ORF">BGZ99_005156</name>
</gene>
<dbReference type="GO" id="GO:0016020">
    <property type="term" value="C:membrane"/>
    <property type="evidence" value="ECO:0007669"/>
    <property type="project" value="TreeGrafter"/>
</dbReference>
<dbReference type="AlphaFoldDB" id="A0A9P6USU5"/>
<feature type="transmembrane region" description="Helical" evidence="1">
    <location>
        <begin position="98"/>
        <end position="117"/>
    </location>
</feature>
<evidence type="ECO:0000313" key="2">
    <source>
        <dbReference type="EMBL" id="KAG0319313.1"/>
    </source>
</evidence>
<keyword evidence="3" id="KW-1185">Reference proteome</keyword>
<keyword evidence="1" id="KW-1133">Transmembrane helix</keyword>
<feature type="transmembrane region" description="Helical" evidence="1">
    <location>
        <begin position="66"/>
        <end position="86"/>
    </location>
</feature>
<accession>A0A9P6USU5</accession>
<organism evidence="2 3">
    <name type="scientific">Dissophora globulifera</name>
    <dbReference type="NCBI Taxonomy" id="979702"/>
    <lineage>
        <taxon>Eukaryota</taxon>
        <taxon>Fungi</taxon>
        <taxon>Fungi incertae sedis</taxon>
        <taxon>Mucoromycota</taxon>
        <taxon>Mortierellomycotina</taxon>
        <taxon>Mortierellomycetes</taxon>
        <taxon>Mortierellales</taxon>
        <taxon>Mortierellaceae</taxon>
        <taxon>Dissophora</taxon>
    </lineage>
</organism>
<proteinExistence type="predicted"/>
<dbReference type="InterPro" id="IPR010721">
    <property type="entry name" value="UstE-like"/>
</dbReference>
<feature type="transmembrane region" description="Helical" evidence="1">
    <location>
        <begin position="269"/>
        <end position="294"/>
    </location>
</feature>
<keyword evidence="1" id="KW-0472">Membrane</keyword>
<feature type="transmembrane region" description="Helical" evidence="1">
    <location>
        <begin position="182"/>
        <end position="201"/>
    </location>
</feature>
<evidence type="ECO:0000256" key="1">
    <source>
        <dbReference type="SAM" id="Phobius"/>
    </source>
</evidence>
<dbReference type="EMBL" id="JAAAIP010000329">
    <property type="protein sequence ID" value="KAG0319313.1"/>
    <property type="molecule type" value="Genomic_DNA"/>
</dbReference>
<dbReference type="Proteomes" id="UP000738325">
    <property type="component" value="Unassembled WGS sequence"/>
</dbReference>
<comment type="caution">
    <text evidence="2">The sequence shown here is derived from an EMBL/GenBank/DDBJ whole genome shotgun (WGS) entry which is preliminary data.</text>
</comment>
<keyword evidence="1" id="KW-0812">Transmembrane</keyword>
<dbReference type="Pfam" id="PF06966">
    <property type="entry name" value="DUF1295"/>
    <property type="match status" value="1"/>
</dbReference>
<feature type="transmembrane region" description="Helical" evidence="1">
    <location>
        <begin position="244"/>
        <end position="263"/>
    </location>
</feature>
<dbReference type="OrthoDB" id="201504at2759"/>
<name>A0A9P6USU5_9FUNG</name>
<dbReference type="PANTHER" id="PTHR32251">
    <property type="entry name" value="3-OXO-5-ALPHA-STEROID 4-DEHYDROGENASE"/>
    <property type="match status" value="1"/>
</dbReference>
<sequence length="329" mass="37956">MAALLTAGYNDLQLPNSDNTSIFLDMVLFHASTDPLIFAIRACLFFSFVCWFQSMATGTHSWVDRMWSIVPVLYSLHYAIRDMLYWPKGVSFDYVPRVYIASALVLVWGIRLTYNFYRRGGYSLDSEDYRWPYLAERTPMGIWFVFNIVFICLFQHLLLVAITVPIYMAWKATFAETTPLNWIDAVATLLFLGALALEVTADQQQWIFQEGKKKAIANKEVLTGDYKRGFSTHGLFKYSRHPNFMGEMTMWWSIYLFSVAAGYPSYNAWINPSIVGVVFLTLLFQGSTLFTEYLTTQKYPSYKLYKKTTSRFLPLPAGTSLDELEKKSK</sequence>
<dbReference type="PANTHER" id="PTHR32251:SF23">
    <property type="entry name" value="3-OXO-5-ALPHA-STEROID 4-DEHYDROGENASE (DUF1295)"/>
    <property type="match status" value="1"/>
</dbReference>
<feature type="transmembrane region" description="Helical" evidence="1">
    <location>
        <begin position="140"/>
        <end position="170"/>
    </location>
</feature>
<evidence type="ECO:0000313" key="3">
    <source>
        <dbReference type="Proteomes" id="UP000738325"/>
    </source>
</evidence>
<evidence type="ECO:0008006" key="4">
    <source>
        <dbReference type="Google" id="ProtNLM"/>
    </source>
</evidence>
<dbReference type="Gene3D" id="1.20.120.1630">
    <property type="match status" value="1"/>
</dbReference>
<feature type="transmembrane region" description="Helical" evidence="1">
    <location>
        <begin position="36"/>
        <end position="54"/>
    </location>
</feature>
<protein>
    <recommendedName>
        <fullName evidence="4">Steroid 5-alpha reductase C-terminal domain-containing protein</fullName>
    </recommendedName>
</protein>